<dbReference type="InterPro" id="IPR006876">
    <property type="entry name" value="LMBR1-like_membr_prot"/>
</dbReference>
<evidence type="ECO:0000256" key="1">
    <source>
        <dbReference type="ARBA" id="ARBA00004141"/>
    </source>
</evidence>
<dbReference type="PANTHER" id="PTHR21355">
    <property type="entry name" value="G-PROTEIN COUPLED RECEPTOR-ASSOCIATED PROTEIN LMBRD2"/>
    <property type="match status" value="1"/>
</dbReference>
<evidence type="ECO:0000313" key="7">
    <source>
        <dbReference type="EMBL" id="CAD9580162.1"/>
    </source>
</evidence>
<protein>
    <recommendedName>
        <fullName evidence="8">LMBR1-like membrane protein</fullName>
    </recommendedName>
</protein>
<feature type="transmembrane region" description="Helical" evidence="6">
    <location>
        <begin position="430"/>
        <end position="455"/>
    </location>
</feature>
<dbReference type="PANTHER" id="PTHR21355:SF0">
    <property type="entry name" value="G-PROTEIN COUPLED RECEPTOR-ASSOCIATED PROTEIN LMBRD2"/>
    <property type="match status" value="1"/>
</dbReference>
<name>A0A6T9YK94_BIGNA</name>
<feature type="transmembrane region" description="Helical" evidence="6">
    <location>
        <begin position="143"/>
        <end position="169"/>
    </location>
</feature>
<proteinExistence type="inferred from homology"/>
<feature type="transmembrane region" description="Helical" evidence="6">
    <location>
        <begin position="343"/>
        <end position="363"/>
    </location>
</feature>
<evidence type="ECO:0000256" key="4">
    <source>
        <dbReference type="ARBA" id="ARBA00022989"/>
    </source>
</evidence>
<dbReference type="EMBL" id="HBHA01001568">
    <property type="protein sequence ID" value="CAD9580162.1"/>
    <property type="molecule type" value="Transcribed_RNA"/>
</dbReference>
<organism evidence="7">
    <name type="scientific">Bigelowiella natans</name>
    <name type="common">Pedinomonas minutissima</name>
    <name type="synonym">Chlorarachnion sp. (strain CCMP621)</name>
    <dbReference type="NCBI Taxonomy" id="227086"/>
    <lineage>
        <taxon>Eukaryota</taxon>
        <taxon>Sar</taxon>
        <taxon>Rhizaria</taxon>
        <taxon>Cercozoa</taxon>
        <taxon>Chlorarachniophyceae</taxon>
        <taxon>Bigelowiella</taxon>
    </lineage>
</organism>
<keyword evidence="3 6" id="KW-0812">Transmembrane</keyword>
<evidence type="ECO:0000256" key="3">
    <source>
        <dbReference type="ARBA" id="ARBA00022692"/>
    </source>
</evidence>
<feature type="transmembrane region" description="Helical" evidence="6">
    <location>
        <begin position="37"/>
        <end position="57"/>
    </location>
</feature>
<keyword evidence="4 6" id="KW-1133">Transmembrane helix</keyword>
<keyword evidence="5 6" id="KW-0472">Membrane</keyword>
<dbReference type="InterPro" id="IPR051584">
    <property type="entry name" value="GPCR-associated_LMBR1"/>
</dbReference>
<dbReference type="GO" id="GO:0016020">
    <property type="term" value="C:membrane"/>
    <property type="evidence" value="ECO:0007669"/>
    <property type="project" value="UniProtKB-SubCell"/>
</dbReference>
<feature type="transmembrane region" description="Helical" evidence="6">
    <location>
        <begin position="397"/>
        <end position="418"/>
    </location>
</feature>
<feature type="transmembrane region" description="Helical" evidence="6">
    <location>
        <begin position="118"/>
        <end position="137"/>
    </location>
</feature>
<evidence type="ECO:0000256" key="2">
    <source>
        <dbReference type="ARBA" id="ARBA00010487"/>
    </source>
</evidence>
<evidence type="ECO:0000256" key="5">
    <source>
        <dbReference type="ARBA" id="ARBA00023136"/>
    </source>
</evidence>
<comment type="subcellular location">
    <subcellularLocation>
        <location evidence="1">Membrane</location>
        <topology evidence="1">Multi-pass membrane protein</topology>
    </subcellularLocation>
</comment>
<dbReference type="Pfam" id="PF04791">
    <property type="entry name" value="LMBR1"/>
    <property type="match status" value="1"/>
</dbReference>
<feature type="transmembrane region" description="Helical" evidence="6">
    <location>
        <begin position="12"/>
        <end position="30"/>
    </location>
</feature>
<gene>
    <name evidence="7" type="ORF">BIGN1055_LOCUS992</name>
</gene>
<evidence type="ECO:0008006" key="8">
    <source>
        <dbReference type="Google" id="ProtNLM"/>
    </source>
</evidence>
<evidence type="ECO:0000256" key="6">
    <source>
        <dbReference type="SAM" id="Phobius"/>
    </source>
</evidence>
<accession>A0A6T9YK94</accession>
<sequence length="553" mass="62462">MASDGSELIAWGLLACLITLATAVYMAYIYPTRDCPFIVRVACVWCWWCSFSIIYLLPIDLSETAKGGNFLFQVWSFMYWTSFILAWTIIPIAWYYFEAGDFTPINKLRTAIVGNIRFYVISAVLLVAFLIYVAVSSHMTGSALLGFAICLSNTWGLTLYVLLLGYGLVEVPRSIWYEASLSKALEYCYYEAAMSHDAAERAADDLVTTKGIMDNISRSLQGSYAYRNQFNAIEDQFKALENVDLKMDGKLSDFSETALYEEIKEAKEPDLALLKKLNAHCRSSIRKYFRFRDKLQDIAQKGTMLQSLVARQGQPLDSLCKGGLTQLPQNVYLRWMLRWREPIFKLISIVLACASIITIWSQLTINKNARFLSPFAQMYVSAQSSDINTQLATLLPLLYLCSCAFSSMFRLQLFDYYYMDTKRRTGVVPLLFNGTYLLRIFASIGANFTAIIHANDTSFQKVMGGMSVVPFFGDAFNTYLPILISIFSICCVLNVYARILKFLGIETFTYFDANDADKLAEGKAQVDAYATELNNEAGDDERDLGDEAADTFL</sequence>
<comment type="similarity">
    <text evidence="2">Belongs to the LIMR family.</text>
</comment>
<dbReference type="AlphaFoldDB" id="A0A6T9YK94"/>
<feature type="transmembrane region" description="Helical" evidence="6">
    <location>
        <begin position="475"/>
        <end position="497"/>
    </location>
</feature>
<reference evidence="7" key="1">
    <citation type="submission" date="2021-01" db="EMBL/GenBank/DDBJ databases">
        <authorList>
            <person name="Corre E."/>
            <person name="Pelletier E."/>
            <person name="Niang G."/>
            <person name="Scheremetjew M."/>
            <person name="Finn R."/>
            <person name="Kale V."/>
            <person name="Holt S."/>
            <person name="Cochrane G."/>
            <person name="Meng A."/>
            <person name="Brown T."/>
            <person name="Cohen L."/>
        </authorList>
    </citation>
    <scope>NUCLEOTIDE SEQUENCE</scope>
    <source>
        <strain evidence="7">CCMP1258.1</strain>
    </source>
</reference>
<feature type="transmembrane region" description="Helical" evidence="6">
    <location>
        <begin position="77"/>
        <end position="97"/>
    </location>
</feature>